<reference evidence="1" key="1">
    <citation type="journal article" date="2014" name="Front. Microbiol.">
        <title>High frequency of phylogenetically diverse reductive dehalogenase-homologous genes in deep subseafloor sedimentary metagenomes.</title>
        <authorList>
            <person name="Kawai M."/>
            <person name="Futagami T."/>
            <person name="Toyoda A."/>
            <person name="Takaki Y."/>
            <person name="Nishi S."/>
            <person name="Hori S."/>
            <person name="Arai W."/>
            <person name="Tsubouchi T."/>
            <person name="Morono Y."/>
            <person name="Uchiyama I."/>
            <person name="Ito T."/>
            <person name="Fujiyama A."/>
            <person name="Inagaki F."/>
            <person name="Takami H."/>
        </authorList>
    </citation>
    <scope>NUCLEOTIDE SEQUENCE</scope>
    <source>
        <strain evidence="1">Expedition CK06-06</strain>
    </source>
</reference>
<dbReference type="EMBL" id="BARW01000010">
    <property type="protein sequence ID" value="GAI67755.1"/>
    <property type="molecule type" value="Genomic_DNA"/>
</dbReference>
<accession>X1RX34</accession>
<name>X1RX34_9ZZZZ</name>
<sequence>MGTELEGRIHFWKDTLAQYRFLMNLSVQYLTEQTIKDLEELKERKQKDEPTAVKE</sequence>
<gene>
    <name evidence="1" type="ORF">S12H4_00148</name>
</gene>
<comment type="caution">
    <text evidence="1">The sequence shown here is derived from an EMBL/GenBank/DDBJ whole genome shotgun (WGS) entry which is preliminary data.</text>
</comment>
<organism evidence="1">
    <name type="scientific">marine sediment metagenome</name>
    <dbReference type="NCBI Taxonomy" id="412755"/>
    <lineage>
        <taxon>unclassified sequences</taxon>
        <taxon>metagenomes</taxon>
        <taxon>ecological metagenomes</taxon>
    </lineage>
</organism>
<protein>
    <submittedName>
        <fullName evidence="1">Uncharacterized protein</fullName>
    </submittedName>
</protein>
<evidence type="ECO:0000313" key="1">
    <source>
        <dbReference type="EMBL" id="GAI67755.1"/>
    </source>
</evidence>
<dbReference type="AlphaFoldDB" id="X1RX34"/>
<proteinExistence type="predicted"/>